<feature type="signal peptide" evidence="1">
    <location>
        <begin position="1"/>
        <end position="20"/>
    </location>
</feature>
<accession>A0A9D1R523</accession>
<keyword evidence="1" id="KW-0732">Signal</keyword>
<reference evidence="2" key="1">
    <citation type="journal article" date="2021" name="PeerJ">
        <title>Extensive microbial diversity within the chicken gut microbiome revealed by metagenomics and culture.</title>
        <authorList>
            <person name="Gilroy R."/>
            <person name="Ravi A."/>
            <person name="Getino M."/>
            <person name="Pursley I."/>
            <person name="Horton D.L."/>
            <person name="Alikhan N.F."/>
            <person name="Baker D."/>
            <person name="Gharbi K."/>
            <person name="Hall N."/>
            <person name="Watson M."/>
            <person name="Adriaenssens E.M."/>
            <person name="Foster-Nyarko E."/>
            <person name="Jarju S."/>
            <person name="Secka A."/>
            <person name="Antonio M."/>
            <person name="Oren A."/>
            <person name="Chaudhuri R.R."/>
            <person name="La Ragione R."/>
            <person name="Hildebrand F."/>
            <person name="Pallen M.J."/>
        </authorList>
    </citation>
    <scope>NUCLEOTIDE SEQUENCE</scope>
    <source>
        <strain evidence="2">CHK195-6426</strain>
    </source>
</reference>
<proteinExistence type="predicted"/>
<sequence length="330" mass="38487">MKKMAVAVCTVLALVSAGCGNESSVVGEHTEAEESSVFETTQEEMPEEIQKETQQEALEEWNEEAAKAAKVYEYWGDFKDEKNLPYADEATVSLLLDAYGEFEYEGSFETGSQEYYSEYIEKYKRLVDSEVPFLDDEGEAFYVNEYEWREAYSNARYYYYFFDIDGDDEPELGILGTSGNYFLNVYDYDREADEFRLWYSEGGDAAPGGERKIFWVDFMHIGLRYGFHQLDAEGKEEAEGFFFFTPFNEEETLCAVMVPRYADESREIALTDEMKSRGIYVTSYGGMWFFRIPQAEFAELEKVYEEARMEAEKRREEVTYTYEELFGEES</sequence>
<feature type="chain" id="PRO_5038886736" description="Lipoprotein" evidence="1">
    <location>
        <begin position="21"/>
        <end position="330"/>
    </location>
</feature>
<gene>
    <name evidence="2" type="ORF">H9742_03750</name>
</gene>
<dbReference type="AlphaFoldDB" id="A0A9D1R523"/>
<protein>
    <recommendedName>
        <fullName evidence="4">Lipoprotein</fullName>
    </recommendedName>
</protein>
<reference evidence="2" key="2">
    <citation type="submission" date="2021-04" db="EMBL/GenBank/DDBJ databases">
        <authorList>
            <person name="Gilroy R."/>
        </authorList>
    </citation>
    <scope>NUCLEOTIDE SEQUENCE</scope>
    <source>
        <strain evidence="2">CHK195-6426</strain>
    </source>
</reference>
<name>A0A9D1R523_9FIRM</name>
<evidence type="ECO:0008006" key="4">
    <source>
        <dbReference type="Google" id="ProtNLM"/>
    </source>
</evidence>
<dbReference type="Proteomes" id="UP000824265">
    <property type="component" value="Unassembled WGS sequence"/>
</dbReference>
<organism evidence="2 3">
    <name type="scientific">Candidatus Acetatifactor stercoripullorum</name>
    <dbReference type="NCBI Taxonomy" id="2838414"/>
    <lineage>
        <taxon>Bacteria</taxon>
        <taxon>Bacillati</taxon>
        <taxon>Bacillota</taxon>
        <taxon>Clostridia</taxon>
        <taxon>Lachnospirales</taxon>
        <taxon>Lachnospiraceae</taxon>
        <taxon>Acetatifactor</taxon>
    </lineage>
</organism>
<evidence type="ECO:0000313" key="2">
    <source>
        <dbReference type="EMBL" id="HIW80633.1"/>
    </source>
</evidence>
<evidence type="ECO:0000256" key="1">
    <source>
        <dbReference type="SAM" id="SignalP"/>
    </source>
</evidence>
<dbReference type="PROSITE" id="PS51257">
    <property type="entry name" value="PROKAR_LIPOPROTEIN"/>
    <property type="match status" value="1"/>
</dbReference>
<comment type="caution">
    <text evidence="2">The sequence shown here is derived from an EMBL/GenBank/DDBJ whole genome shotgun (WGS) entry which is preliminary data.</text>
</comment>
<evidence type="ECO:0000313" key="3">
    <source>
        <dbReference type="Proteomes" id="UP000824265"/>
    </source>
</evidence>
<dbReference type="EMBL" id="DXGH01000020">
    <property type="protein sequence ID" value="HIW80633.1"/>
    <property type="molecule type" value="Genomic_DNA"/>
</dbReference>